<dbReference type="STRING" id="1642647.PSM36_0163"/>
<organism evidence="7 8">
    <name type="scientific">Proteiniphilum saccharofermentans</name>
    <dbReference type="NCBI Taxonomy" id="1642647"/>
    <lineage>
        <taxon>Bacteria</taxon>
        <taxon>Pseudomonadati</taxon>
        <taxon>Bacteroidota</taxon>
        <taxon>Bacteroidia</taxon>
        <taxon>Bacteroidales</taxon>
        <taxon>Dysgonomonadaceae</taxon>
        <taxon>Proteiniphilum</taxon>
    </lineage>
</organism>
<dbReference type="PROSITE" id="PS50106">
    <property type="entry name" value="PDZ"/>
    <property type="match status" value="1"/>
</dbReference>
<dbReference type="NCBIfam" id="TIGR00225">
    <property type="entry name" value="prc"/>
    <property type="match status" value="1"/>
</dbReference>
<dbReference type="InterPro" id="IPR004447">
    <property type="entry name" value="Peptidase_S41A"/>
</dbReference>
<dbReference type="SUPFAM" id="SSF50156">
    <property type="entry name" value="PDZ domain-like"/>
    <property type="match status" value="1"/>
</dbReference>
<dbReference type="CDD" id="cd07560">
    <property type="entry name" value="Peptidase_S41_CPP"/>
    <property type="match status" value="1"/>
</dbReference>
<gene>
    <name evidence="7" type="ORF">PSM36_0163</name>
</gene>
<evidence type="ECO:0000256" key="4">
    <source>
        <dbReference type="ARBA" id="ARBA00022825"/>
    </source>
</evidence>
<dbReference type="Pfam" id="PF03572">
    <property type="entry name" value="Peptidase_S41"/>
    <property type="match status" value="1"/>
</dbReference>
<dbReference type="Gene3D" id="3.30.750.44">
    <property type="match status" value="1"/>
</dbReference>
<dbReference type="AlphaFoldDB" id="A0A1R3SYP2"/>
<protein>
    <submittedName>
        <fullName evidence="7">C-terminal peptidase</fullName>
    </submittedName>
</protein>
<reference evidence="7 8" key="1">
    <citation type="submission" date="2016-08" db="EMBL/GenBank/DDBJ databases">
        <authorList>
            <person name="Seilhamer J.J."/>
        </authorList>
    </citation>
    <scope>NUCLEOTIDE SEQUENCE [LARGE SCALE GENOMIC DNA]</scope>
    <source>
        <strain evidence="7">M3/6</strain>
    </source>
</reference>
<dbReference type="Gene3D" id="2.30.42.10">
    <property type="match status" value="1"/>
</dbReference>
<keyword evidence="2 5" id="KW-0645">Protease</keyword>
<dbReference type="Pfam" id="PF22694">
    <property type="entry name" value="CtpB_N-like"/>
    <property type="match status" value="1"/>
</dbReference>
<dbReference type="PANTHER" id="PTHR32060">
    <property type="entry name" value="TAIL-SPECIFIC PROTEASE"/>
    <property type="match status" value="1"/>
</dbReference>
<dbReference type="GO" id="GO:0006508">
    <property type="term" value="P:proteolysis"/>
    <property type="evidence" value="ECO:0007669"/>
    <property type="project" value="UniProtKB-KW"/>
</dbReference>
<feature type="domain" description="PDZ" evidence="6">
    <location>
        <begin position="76"/>
        <end position="161"/>
    </location>
</feature>
<dbReference type="GO" id="GO:0004175">
    <property type="term" value="F:endopeptidase activity"/>
    <property type="evidence" value="ECO:0007669"/>
    <property type="project" value="TreeGrafter"/>
</dbReference>
<dbReference type="PROSITE" id="PS51257">
    <property type="entry name" value="PROKAR_LIPOPROTEIN"/>
    <property type="match status" value="1"/>
</dbReference>
<dbReference type="InterPro" id="IPR029045">
    <property type="entry name" value="ClpP/crotonase-like_dom_sf"/>
</dbReference>
<dbReference type="PANTHER" id="PTHR32060:SF30">
    <property type="entry name" value="CARBOXY-TERMINAL PROCESSING PROTEASE CTPA"/>
    <property type="match status" value="1"/>
</dbReference>
<name>A0A1R3SYP2_9BACT</name>
<evidence type="ECO:0000256" key="3">
    <source>
        <dbReference type="ARBA" id="ARBA00022801"/>
    </source>
</evidence>
<keyword evidence="4 5" id="KW-0720">Serine protease</keyword>
<evidence type="ECO:0000313" key="8">
    <source>
        <dbReference type="Proteomes" id="UP000187464"/>
    </source>
</evidence>
<keyword evidence="3 5" id="KW-0378">Hydrolase</keyword>
<dbReference type="Gene3D" id="3.90.226.10">
    <property type="entry name" value="2-enoyl-CoA Hydratase, Chain A, domain 1"/>
    <property type="match status" value="1"/>
</dbReference>
<dbReference type="GO" id="GO:0008236">
    <property type="term" value="F:serine-type peptidase activity"/>
    <property type="evidence" value="ECO:0007669"/>
    <property type="project" value="UniProtKB-KW"/>
</dbReference>
<accession>A0A1R3SYP2</accession>
<dbReference type="InterPro" id="IPR001478">
    <property type="entry name" value="PDZ"/>
</dbReference>
<evidence type="ECO:0000256" key="2">
    <source>
        <dbReference type="ARBA" id="ARBA00022670"/>
    </source>
</evidence>
<evidence type="ECO:0000256" key="5">
    <source>
        <dbReference type="RuleBase" id="RU004404"/>
    </source>
</evidence>
<evidence type="ECO:0000259" key="6">
    <source>
        <dbReference type="PROSITE" id="PS50106"/>
    </source>
</evidence>
<sequence>MLKRIIPIVLGTLFLTGCVYAQFRPSPEGVKLERTLQLIQGLYVDDVDASGLTEAAIRGMLKELDPHSTYLNKEEVKAMNEPLQGNFDGIGISFNMLTDTLYVMEVISGGPSQKVGIMPGDKIIYVNDTLIAGVKKNNQDVVSMLRGPKGTEVNVKVLRRGVPELMPFRIVRDRIPITSIDASYMVADDIGYIRLSRFGITSGDEFRQAEQELRAQGMDHLILDLTDNGGGILQTANDIVDEFLGDGKLIVYTEGKNQPRYTMNATGDDELKGGKLVILVNEASASASEILAGAIQDWDRGVIVGRRTFGKGLVQRQLPLPDGTMIRLTVARYYTPTGRSIQKPYENGDQDAYNMDFVNRYNHGELFQADSIHFPDSLKYTTLVNKRTVYGGGGIMPDYFVPIDTTAGTVLHGRLNGLGVINKVAIAEVDNHRRELLQKYPDINKFKAEYMITEGVIPKLMKLASEENIEWDEEQFASSRPLIFKQLKALMARDLYDSSAFFRIINEENDIFMEGMKIISDDNRYQGLLEGVGSNVGQNR</sequence>
<dbReference type="GO" id="GO:0007165">
    <property type="term" value="P:signal transduction"/>
    <property type="evidence" value="ECO:0007669"/>
    <property type="project" value="TreeGrafter"/>
</dbReference>
<dbReference type="Pfam" id="PF13180">
    <property type="entry name" value="PDZ_2"/>
    <property type="match status" value="1"/>
</dbReference>
<dbReference type="KEGG" id="psac:PSM36_0163"/>
<dbReference type="InterPro" id="IPR055210">
    <property type="entry name" value="CtpA/B_N"/>
</dbReference>
<comment type="similarity">
    <text evidence="1 5">Belongs to the peptidase S41A family.</text>
</comment>
<dbReference type="SUPFAM" id="SSF52096">
    <property type="entry name" value="ClpP/crotonase"/>
    <property type="match status" value="1"/>
</dbReference>
<dbReference type="GO" id="GO:0030288">
    <property type="term" value="C:outer membrane-bounded periplasmic space"/>
    <property type="evidence" value="ECO:0007669"/>
    <property type="project" value="TreeGrafter"/>
</dbReference>
<proteinExistence type="inferred from homology"/>
<dbReference type="InterPro" id="IPR036034">
    <property type="entry name" value="PDZ_sf"/>
</dbReference>
<evidence type="ECO:0000313" key="7">
    <source>
        <dbReference type="EMBL" id="SCD18999.1"/>
    </source>
</evidence>
<dbReference type="RefSeq" id="WP_076928370.1">
    <property type="nucleotide sequence ID" value="NZ_LT605205.1"/>
</dbReference>
<dbReference type="InterPro" id="IPR005151">
    <property type="entry name" value="Tail-specific_protease"/>
</dbReference>
<dbReference type="EMBL" id="LT605205">
    <property type="protein sequence ID" value="SCD18999.1"/>
    <property type="molecule type" value="Genomic_DNA"/>
</dbReference>
<keyword evidence="8" id="KW-1185">Reference proteome</keyword>
<dbReference type="Proteomes" id="UP000187464">
    <property type="component" value="Chromosome I"/>
</dbReference>
<dbReference type="SMART" id="SM00245">
    <property type="entry name" value="TSPc"/>
    <property type="match status" value="1"/>
</dbReference>
<evidence type="ECO:0000256" key="1">
    <source>
        <dbReference type="ARBA" id="ARBA00009179"/>
    </source>
</evidence>
<dbReference type="SMART" id="SM00228">
    <property type="entry name" value="PDZ"/>
    <property type="match status" value="1"/>
</dbReference>
<dbReference type="CDD" id="cd06782">
    <property type="entry name" value="cpPDZ_CPP-like"/>
    <property type="match status" value="1"/>
</dbReference>